<keyword evidence="3" id="KW-1185">Reference proteome</keyword>
<feature type="compositionally biased region" description="Basic and acidic residues" evidence="1">
    <location>
        <begin position="646"/>
        <end position="655"/>
    </location>
</feature>
<feature type="compositionally biased region" description="Basic and acidic residues" evidence="1">
    <location>
        <begin position="161"/>
        <end position="247"/>
    </location>
</feature>
<reference evidence="2 3" key="1">
    <citation type="journal article" date="2019" name="Nat. Ecol. Evol.">
        <title>Megaphylogeny resolves global patterns of mushroom evolution.</title>
        <authorList>
            <person name="Varga T."/>
            <person name="Krizsan K."/>
            <person name="Foldi C."/>
            <person name="Dima B."/>
            <person name="Sanchez-Garcia M."/>
            <person name="Sanchez-Ramirez S."/>
            <person name="Szollosi G.J."/>
            <person name="Szarkandi J.G."/>
            <person name="Papp V."/>
            <person name="Albert L."/>
            <person name="Andreopoulos W."/>
            <person name="Angelini C."/>
            <person name="Antonin V."/>
            <person name="Barry K.W."/>
            <person name="Bougher N.L."/>
            <person name="Buchanan P."/>
            <person name="Buyck B."/>
            <person name="Bense V."/>
            <person name="Catcheside P."/>
            <person name="Chovatia M."/>
            <person name="Cooper J."/>
            <person name="Damon W."/>
            <person name="Desjardin D."/>
            <person name="Finy P."/>
            <person name="Geml J."/>
            <person name="Haridas S."/>
            <person name="Hughes K."/>
            <person name="Justo A."/>
            <person name="Karasinski D."/>
            <person name="Kautmanova I."/>
            <person name="Kiss B."/>
            <person name="Kocsube S."/>
            <person name="Kotiranta H."/>
            <person name="LaButti K.M."/>
            <person name="Lechner B.E."/>
            <person name="Liimatainen K."/>
            <person name="Lipzen A."/>
            <person name="Lukacs Z."/>
            <person name="Mihaltcheva S."/>
            <person name="Morgado L.N."/>
            <person name="Niskanen T."/>
            <person name="Noordeloos M.E."/>
            <person name="Ohm R.A."/>
            <person name="Ortiz-Santana B."/>
            <person name="Ovrebo C."/>
            <person name="Racz N."/>
            <person name="Riley R."/>
            <person name="Savchenko A."/>
            <person name="Shiryaev A."/>
            <person name="Soop K."/>
            <person name="Spirin V."/>
            <person name="Szebenyi C."/>
            <person name="Tomsovsky M."/>
            <person name="Tulloss R.E."/>
            <person name="Uehling J."/>
            <person name="Grigoriev I.V."/>
            <person name="Vagvolgyi C."/>
            <person name="Papp T."/>
            <person name="Martin F.M."/>
            <person name="Miettinen O."/>
            <person name="Hibbett D.S."/>
            <person name="Nagy L.G."/>
        </authorList>
    </citation>
    <scope>NUCLEOTIDE SEQUENCE [LARGE SCALE GENOMIC DNA]</scope>
    <source>
        <strain evidence="2 3">CBS 309.79</strain>
    </source>
</reference>
<feature type="compositionally biased region" description="Basic and acidic residues" evidence="1">
    <location>
        <begin position="388"/>
        <end position="398"/>
    </location>
</feature>
<gene>
    <name evidence="2" type="ORF">BDV98DRAFT_30546</name>
</gene>
<dbReference type="EMBL" id="ML178814">
    <property type="protein sequence ID" value="TFL07618.1"/>
    <property type="molecule type" value="Genomic_DNA"/>
</dbReference>
<feature type="compositionally biased region" description="Basic and acidic residues" evidence="1">
    <location>
        <begin position="531"/>
        <end position="546"/>
    </location>
</feature>
<evidence type="ECO:0000313" key="3">
    <source>
        <dbReference type="Proteomes" id="UP000305067"/>
    </source>
</evidence>
<dbReference type="STRING" id="1884261.A0A5C3R1S3"/>
<dbReference type="Proteomes" id="UP000305067">
    <property type="component" value="Unassembled WGS sequence"/>
</dbReference>
<feature type="compositionally biased region" description="Polar residues" evidence="1">
    <location>
        <begin position="406"/>
        <end position="418"/>
    </location>
</feature>
<feature type="region of interest" description="Disordered" evidence="1">
    <location>
        <begin position="1"/>
        <end position="804"/>
    </location>
</feature>
<feature type="compositionally biased region" description="Low complexity" evidence="1">
    <location>
        <begin position="28"/>
        <end position="39"/>
    </location>
</feature>
<dbReference type="AlphaFoldDB" id="A0A5C3R1S3"/>
<feature type="compositionally biased region" description="Polar residues" evidence="1">
    <location>
        <begin position="479"/>
        <end position="490"/>
    </location>
</feature>
<feature type="compositionally biased region" description="Polar residues" evidence="1">
    <location>
        <begin position="725"/>
        <end position="738"/>
    </location>
</feature>
<feature type="compositionally biased region" description="Polar residues" evidence="1">
    <location>
        <begin position="40"/>
        <end position="61"/>
    </location>
</feature>
<feature type="compositionally biased region" description="Polar residues" evidence="1">
    <location>
        <begin position="656"/>
        <end position="671"/>
    </location>
</feature>
<feature type="compositionally biased region" description="Pro residues" evidence="1">
    <location>
        <begin position="133"/>
        <end position="149"/>
    </location>
</feature>
<name>A0A5C3R1S3_9AGAR</name>
<feature type="compositionally biased region" description="Polar residues" evidence="1">
    <location>
        <begin position="776"/>
        <end position="791"/>
    </location>
</feature>
<feature type="compositionally biased region" description="Basic and acidic residues" evidence="1">
    <location>
        <begin position="317"/>
        <end position="346"/>
    </location>
</feature>
<organism evidence="2 3">
    <name type="scientific">Pterulicium gracile</name>
    <dbReference type="NCBI Taxonomy" id="1884261"/>
    <lineage>
        <taxon>Eukaryota</taxon>
        <taxon>Fungi</taxon>
        <taxon>Dikarya</taxon>
        <taxon>Basidiomycota</taxon>
        <taxon>Agaricomycotina</taxon>
        <taxon>Agaricomycetes</taxon>
        <taxon>Agaricomycetidae</taxon>
        <taxon>Agaricales</taxon>
        <taxon>Pleurotineae</taxon>
        <taxon>Pterulaceae</taxon>
        <taxon>Pterulicium</taxon>
    </lineage>
</organism>
<feature type="compositionally biased region" description="Polar residues" evidence="1">
    <location>
        <begin position="516"/>
        <end position="529"/>
    </location>
</feature>
<sequence>MKNLFSRRRTESRRVVQPNQPEPPPPSSSTQPPHSIQQPYSSTANGFQHSAPTPVASSSKGYSYATLPAGNPAPPPSQPQPFSAQTFSHHTGKAASRAFDRFSSLGRHAKPTPTPFAPPPEATFNNYDTHPSQPDPPPTRQPIPPPEMWIPPGKATSHASKYREPDRDRSRPSDAITRDRTRDRSERRDREDRNRRREERENEGARDAEPRRERAPDPSAEKRYDPEKEARREARRREKDFLLRQREAAATAEATAERARPQPVEQPSRERVRDREDDAARYRDRGKDRREPAYPRERERDDRQAERHNEATTAAPNRRETEEERRLRKDRERAERHRDRERRRVAEAPPDPGYRSVSRGAGLETLAHDRPPPVAPADRGPSRPVDTFAERGPSKEMITRVAQAAPTPSSSNMYNSCKQSSSSAYPPPPPQPSQPYNADVRNPPANYMPSSAPPHMQHYPTSPPLNNPRQAPAAIPPSSHVNGYHNSTSHRPPPPQDQVASSSQPRAPSRHKRTPTHPTDNAFSGQQSDSDPERRKQRNERDRSYTDSRVPTLSEQRTRRRPAVEDSPPLMVPNAFMMRSRTATDDLDKWATGRPPELIPPQQNDSNGGGSSPSAPMLTRTPAPEQAVLATTQPISPYYQAPAFKVMEERKRAEETPQQSSRLPSSATVPSSGRYREERRKEEAYSQPAAALDGRESKSRNRDVPTSSRTPAPVVQSAPTRDYPPQSTRISPPKQSTRALGERDEGPPRGASRHPREYTKKSSRRDEPDSNHHHSASAQHRGQETSSSRQNAGAAPTGPHVAQP</sequence>
<protein>
    <submittedName>
        <fullName evidence="2">Uncharacterized protein</fullName>
    </submittedName>
</protein>
<feature type="compositionally biased region" description="Pro residues" evidence="1">
    <location>
        <begin position="112"/>
        <end position="121"/>
    </location>
</feature>
<feature type="compositionally biased region" description="Basic and acidic residues" evidence="1">
    <location>
        <begin position="674"/>
        <end position="684"/>
    </location>
</feature>
<feature type="compositionally biased region" description="Basic and acidic residues" evidence="1">
    <location>
        <begin position="754"/>
        <end position="772"/>
    </location>
</feature>
<feature type="compositionally biased region" description="Basic and acidic residues" evidence="1">
    <location>
        <begin position="693"/>
        <end position="703"/>
    </location>
</feature>
<proteinExistence type="predicted"/>
<feature type="compositionally biased region" description="Basic and acidic residues" evidence="1">
    <location>
        <begin position="582"/>
        <end position="591"/>
    </location>
</feature>
<accession>A0A5C3R1S3</accession>
<evidence type="ECO:0000313" key="2">
    <source>
        <dbReference type="EMBL" id="TFL07618.1"/>
    </source>
</evidence>
<evidence type="ECO:0000256" key="1">
    <source>
        <dbReference type="SAM" id="MobiDB-lite"/>
    </source>
</evidence>
<feature type="compositionally biased region" description="Basic and acidic residues" evidence="1">
    <location>
        <begin position="267"/>
        <end position="310"/>
    </location>
</feature>